<dbReference type="Proteomes" id="UP000238426">
    <property type="component" value="Unassembled WGS sequence"/>
</dbReference>
<accession>A0A2T1NFY6</accession>
<dbReference type="RefSeq" id="WP_106461968.1">
    <property type="nucleotide sequence ID" value="NZ_PXOQ01000006.1"/>
</dbReference>
<evidence type="ECO:0000313" key="3">
    <source>
        <dbReference type="Proteomes" id="UP000238426"/>
    </source>
</evidence>
<dbReference type="OrthoDB" id="1444251at2"/>
<feature type="transmembrane region" description="Helical" evidence="1">
    <location>
        <begin position="20"/>
        <end position="45"/>
    </location>
</feature>
<dbReference type="EMBL" id="PXOQ01000006">
    <property type="protein sequence ID" value="PSG91675.1"/>
    <property type="molecule type" value="Genomic_DNA"/>
</dbReference>
<organism evidence="2 3">
    <name type="scientific">Aurantibacter aestuarii</name>
    <dbReference type="NCBI Taxonomy" id="1266046"/>
    <lineage>
        <taxon>Bacteria</taxon>
        <taxon>Pseudomonadati</taxon>
        <taxon>Bacteroidota</taxon>
        <taxon>Flavobacteriia</taxon>
        <taxon>Flavobacteriales</taxon>
        <taxon>Flavobacteriaceae</taxon>
        <taxon>Aurantibacter</taxon>
    </lineage>
</organism>
<protein>
    <submittedName>
        <fullName evidence="2">Uncharacterized protein</fullName>
    </submittedName>
</protein>
<keyword evidence="3" id="KW-1185">Reference proteome</keyword>
<reference evidence="2 3" key="1">
    <citation type="submission" date="2018-03" db="EMBL/GenBank/DDBJ databases">
        <title>Mesoflavibacter sp. HG37 and Mesoflavibacter sp. HG96 sp.nov., two marine bacteria isolated from seawater of Western Pacific Ocean.</title>
        <authorList>
            <person name="Cheng H."/>
            <person name="Wu Y.-H."/>
            <person name="Guo L.-L."/>
            <person name="Xu X.-W."/>
        </authorList>
    </citation>
    <scope>NUCLEOTIDE SEQUENCE [LARGE SCALE GENOMIC DNA]</scope>
    <source>
        <strain evidence="2 3">KCTC 32269</strain>
    </source>
</reference>
<name>A0A2T1NFY6_9FLAO</name>
<evidence type="ECO:0000313" key="2">
    <source>
        <dbReference type="EMBL" id="PSG91675.1"/>
    </source>
</evidence>
<dbReference type="AlphaFoldDB" id="A0A2T1NFY6"/>
<keyword evidence="1" id="KW-0472">Membrane</keyword>
<comment type="caution">
    <text evidence="2">The sequence shown here is derived from an EMBL/GenBank/DDBJ whole genome shotgun (WGS) entry which is preliminary data.</text>
</comment>
<proteinExistence type="predicted"/>
<evidence type="ECO:0000256" key="1">
    <source>
        <dbReference type="SAM" id="Phobius"/>
    </source>
</evidence>
<feature type="transmembrane region" description="Helical" evidence="1">
    <location>
        <begin position="84"/>
        <end position="104"/>
    </location>
</feature>
<keyword evidence="1" id="KW-0812">Transmembrane</keyword>
<keyword evidence="1" id="KW-1133">Transmembrane helix</keyword>
<gene>
    <name evidence="2" type="ORF">C7H52_00760</name>
</gene>
<sequence length="114" mass="13212">MRNLYLTNKYLTIIGVGVTLTMWGGIIALPLLGFTQLIMCIIIFNKKNKLNKKNKKLFYTYLLVTPTLAIVFKLVSVFSRIETLLLLFIWMIVSSILAFFHLYITYMIKKQNGV</sequence>
<feature type="transmembrane region" description="Helical" evidence="1">
    <location>
        <begin position="57"/>
        <end position="78"/>
    </location>
</feature>